<gene>
    <name evidence="1" type="ORF">EV693_10357</name>
</gene>
<keyword evidence="2" id="KW-1185">Reference proteome</keyword>
<accession>A0A4R2NAX5</accession>
<comment type="caution">
    <text evidence="1">The sequence shown here is derived from an EMBL/GenBank/DDBJ whole genome shotgun (WGS) entry which is preliminary data.</text>
</comment>
<name>A0A4R2NAX5_9PAST</name>
<evidence type="ECO:0000313" key="1">
    <source>
        <dbReference type="EMBL" id="TCP18092.1"/>
    </source>
</evidence>
<evidence type="ECO:0000313" key="2">
    <source>
        <dbReference type="Proteomes" id="UP000295537"/>
    </source>
</evidence>
<protein>
    <submittedName>
        <fullName evidence="1">Uncharacterized protein</fullName>
    </submittedName>
</protein>
<organism evidence="1 2">
    <name type="scientific">Nicoletella semolina</name>
    <dbReference type="NCBI Taxonomy" id="271160"/>
    <lineage>
        <taxon>Bacteria</taxon>
        <taxon>Pseudomonadati</taxon>
        <taxon>Pseudomonadota</taxon>
        <taxon>Gammaproteobacteria</taxon>
        <taxon>Pasteurellales</taxon>
        <taxon>Pasteurellaceae</taxon>
        <taxon>Nicoletella</taxon>
    </lineage>
</organism>
<proteinExistence type="predicted"/>
<dbReference type="EMBL" id="SLXJ01000003">
    <property type="protein sequence ID" value="TCP18092.1"/>
    <property type="molecule type" value="Genomic_DNA"/>
</dbReference>
<dbReference type="Proteomes" id="UP000295537">
    <property type="component" value="Unassembled WGS sequence"/>
</dbReference>
<sequence length="63" mass="7814">MRVGSLEHEKMMEVFEKTIQGRFDREPYELWKKSRIYQDGETNEKFIMFRFGYSAGRLEYMHR</sequence>
<reference evidence="1 2" key="1">
    <citation type="submission" date="2019-03" db="EMBL/GenBank/DDBJ databases">
        <title>Genomic Encyclopedia of Type Strains, Phase IV (KMG-IV): sequencing the most valuable type-strain genomes for metagenomic binning, comparative biology and taxonomic classification.</title>
        <authorList>
            <person name="Goeker M."/>
        </authorList>
    </citation>
    <scope>NUCLEOTIDE SEQUENCE [LARGE SCALE GENOMIC DNA]</scope>
    <source>
        <strain evidence="1 2">DSM 16380</strain>
    </source>
</reference>
<dbReference type="RefSeq" id="WP_132500913.1">
    <property type="nucleotide sequence ID" value="NZ_LVXA01000001.1"/>
</dbReference>
<dbReference type="AlphaFoldDB" id="A0A4R2NAX5"/>